<dbReference type="EMBL" id="CACRXK020000922">
    <property type="protein sequence ID" value="CAB3985791.1"/>
    <property type="molecule type" value="Genomic_DNA"/>
</dbReference>
<evidence type="ECO:0000313" key="2">
    <source>
        <dbReference type="Proteomes" id="UP001152795"/>
    </source>
</evidence>
<comment type="caution">
    <text evidence="1">The sequence shown here is derived from an EMBL/GenBank/DDBJ whole genome shotgun (WGS) entry which is preliminary data.</text>
</comment>
<accession>A0A7D9DL06</accession>
<proteinExistence type="predicted"/>
<dbReference type="Proteomes" id="UP001152795">
    <property type="component" value="Unassembled WGS sequence"/>
</dbReference>
<gene>
    <name evidence="1" type="ORF">PACLA_8A053809</name>
</gene>
<evidence type="ECO:0000313" key="1">
    <source>
        <dbReference type="EMBL" id="CAB3985791.1"/>
    </source>
</evidence>
<organism evidence="1 2">
    <name type="scientific">Paramuricea clavata</name>
    <name type="common">Red gorgonian</name>
    <name type="synonym">Violescent sea-whip</name>
    <dbReference type="NCBI Taxonomy" id="317549"/>
    <lineage>
        <taxon>Eukaryota</taxon>
        <taxon>Metazoa</taxon>
        <taxon>Cnidaria</taxon>
        <taxon>Anthozoa</taxon>
        <taxon>Octocorallia</taxon>
        <taxon>Malacalcyonacea</taxon>
        <taxon>Plexauridae</taxon>
        <taxon>Paramuricea</taxon>
    </lineage>
</organism>
<dbReference type="AlphaFoldDB" id="A0A7D9DL06"/>
<sequence length="257" mass="28427">MFPRGIPVDSTLHIQNGNFKACGEITAASLAQGGPALRCFDATVYYLLVNPSISLQELNCETNLTASDRILLDSILEDVMKNTNTIIDHGYTGIIDDSHIGEIRQSIVVSIVTKRSRSTRKKIEESMMDFLQDFLFGREDKPCVSGYAQALATSDDDSAGAEREQEQLVLSPECTAAGIMGWLTGQKHKPLDEEPLTVTVRFNHDCAMHNPNHRICYPTVRACAKEISFPVPHTKTAEEFNDVFMVAISKGQTFEKA</sequence>
<reference evidence="1" key="1">
    <citation type="submission" date="2020-04" db="EMBL/GenBank/DDBJ databases">
        <authorList>
            <person name="Alioto T."/>
            <person name="Alioto T."/>
            <person name="Gomez Garrido J."/>
        </authorList>
    </citation>
    <scope>NUCLEOTIDE SEQUENCE</scope>
    <source>
        <strain evidence="1">A484AB</strain>
    </source>
</reference>
<dbReference type="OrthoDB" id="5961134at2759"/>
<protein>
    <submittedName>
        <fullName evidence="1">Uncharacterized protein</fullName>
    </submittedName>
</protein>
<keyword evidence="2" id="KW-1185">Reference proteome</keyword>
<name>A0A7D9DL06_PARCT</name>